<dbReference type="AlphaFoldDB" id="J6F2Q6"/>
<gene>
    <name evidence="3" type="ORF">A1Q1_07542</name>
</gene>
<evidence type="ECO:0000256" key="1">
    <source>
        <dbReference type="SAM" id="MobiDB-lite"/>
    </source>
</evidence>
<dbReference type="NCBIfam" id="NF040521">
    <property type="entry name" value="C45_proenzyme"/>
    <property type="match status" value="1"/>
</dbReference>
<comment type="caution">
    <text evidence="3">The sequence shown here is derived from an EMBL/GenBank/DDBJ whole genome shotgun (WGS) entry which is preliminary data.</text>
</comment>
<dbReference type="Proteomes" id="UP000002748">
    <property type="component" value="Unassembled WGS sequence"/>
</dbReference>
<reference evidence="3 4" key="1">
    <citation type="journal article" date="2012" name="Eukaryot. Cell">
        <title>Draft genome sequence of CBS 2479, the standard type strain of Trichosporon asahii.</title>
        <authorList>
            <person name="Yang R.Y."/>
            <person name="Li H.T."/>
            <person name="Zhu H."/>
            <person name="Zhou G.P."/>
            <person name="Wang M."/>
            <person name="Wang L."/>
        </authorList>
    </citation>
    <scope>NUCLEOTIDE SEQUENCE [LARGE SCALE GENOMIC DNA]</scope>
    <source>
        <strain evidence="4">ATCC 90039 / CBS 2479 / JCM 2466 / KCTC 7840 / NCYC 2677 / UAMH 7654</strain>
    </source>
</reference>
<accession>J6F2Q6</accession>
<dbReference type="RefSeq" id="XP_014182412.1">
    <property type="nucleotide sequence ID" value="XM_014326937.1"/>
</dbReference>
<dbReference type="InterPro" id="IPR005079">
    <property type="entry name" value="Peptidase_C45_hydrolase"/>
</dbReference>
<dbReference type="InterPro" id="IPR047794">
    <property type="entry name" value="C45_proenzyme-like"/>
</dbReference>
<dbReference type="OrthoDB" id="189997at2759"/>
<dbReference type="GeneID" id="25991054"/>
<dbReference type="HOGENOM" id="CLU_037787_1_0_1"/>
<dbReference type="EMBL" id="ALBS01000066">
    <property type="protein sequence ID" value="EJT51264.1"/>
    <property type="molecule type" value="Genomic_DNA"/>
</dbReference>
<dbReference type="Gene3D" id="3.60.60.10">
    <property type="entry name" value="Penicillin V Acylase, Chain A"/>
    <property type="match status" value="1"/>
</dbReference>
<proteinExistence type="predicted"/>
<dbReference type="GO" id="GO:0016746">
    <property type="term" value="F:acyltransferase activity"/>
    <property type="evidence" value="ECO:0007669"/>
    <property type="project" value="UniProtKB-KW"/>
</dbReference>
<protein>
    <submittedName>
        <fullName evidence="3">Isopenicillin N acyltransferase</fullName>
    </submittedName>
</protein>
<dbReference type="Gene3D" id="1.10.10.2120">
    <property type="match status" value="1"/>
</dbReference>
<dbReference type="PANTHER" id="PTHR34180">
    <property type="entry name" value="PEPTIDASE C45"/>
    <property type="match status" value="1"/>
</dbReference>
<dbReference type="InterPro" id="IPR047801">
    <property type="entry name" value="Peptidase_C45"/>
</dbReference>
<keyword evidence="3" id="KW-0012">Acyltransferase</keyword>
<sequence length="398" mass="42531">MLRIECSGTPYEHGTQAKSRVHGTLAFYQAFFRETAKLPWDAVETKAAEWLPLLRESYPEILEELEGLAAGSELSKETILALNVRTEVAFGLYTDGCTAFAIHGPRNGILSQNWDWKGAQKGNIVQMTIRREGRPDLSIVTEAGIIGKIGLSAGVGTTLNAIAALGVDSTRIPVHIALRKVLDWAGEEAVKHAGTADGHANGSVHGYANGTTNGHANGDAKGKTNGHANGGSKLLAPPGTAELLASRLEKLGVASAGHIIISDGSQAIGLETSYIDTARVRHIDVGEWDAIVHSNHYIEEHPGVRLGTNQMPGSPARLARISKLVTQSLGGLKDDENVLDTVWTWLKDTEGFPGSICRDGAAGSETIFSIIMDLRNNVAKVKEGKPINDGEEFTLRPN</sequence>
<dbReference type="PANTHER" id="PTHR34180:SF1">
    <property type="entry name" value="BETA-ALANYL-DOPAMINE_CARCININE HYDROLASE"/>
    <property type="match status" value="1"/>
</dbReference>
<organism evidence="3 4">
    <name type="scientific">Trichosporon asahii var. asahii (strain ATCC 90039 / CBS 2479 / JCM 2466 / KCTC 7840 / NBRC 103889/ NCYC 2677 / UAMH 7654)</name>
    <name type="common">Yeast</name>
    <dbReference type="NCBI Taxonomy" id="1186058"/>
    <lineage>
        <taxon>Eukaryota</taxon>
        <taxon>Fungi</taxon>
        <taxon>Dikarya</taxon>
        <taxon>Basidiomycota</taxon>
        <taxon>Agaricomycotina</taxon>
        <taxon>Tremellomycetes</taxon>
        <taxon>Trichosporonales</taxon>
        <taxon>Trichosporonaceae</taxon>
        <taxon>Trichosporon</taxon>
    </lineage>
</organism>
<name>J6F2Q6_TRIAS</name>
<keyword evidence="3" id="KW-0808">Transferase</keyword>
<evidence type="ECO:0000313" key="4">
    <source>
        <dbReference type="Proteomes" id="UP000002748"/>
    </source>
</evidence>
<dbReference type="VEuPathDB" id="FungiDB:A1Q1_07542"/>
<dbReference type="Pfam" id="PF03417">
    <property type="entry name" value="AAT"/>
    <property type="match status" value="1"/>
</dbReference>
<evidence type="ECO:0000259" key="2">
    <source>
        <dbReference type="Pfam" id="PF03417"/>
    </source>
</evidence>
<feature type="domain" description="Peptidase C45 hydrolase" evidence="2">
    <location>
        <begin position="246"/>
        <end position="387"/>
    </location>
</feature>
<evidence type="ECO:0000313" key="3">
    <source>
        <dbReference type="EMBL" id="EJT51264.1"/>
    </source>
</evidence>
<dbReference type="KEGG" id="tasa:A1Q1_07542"/>
<feature type="region of interest" description="Disordered" evidence="1">
    <location>
        <begin position="195"/>
        <end position="234"/>
    </location>
</feature>